<keyword evidence="2" id="KW-1133">Transmembrane helix</keyword>
<evidence type="ECO:0000256" key="2">
    <source>
        <dbReference type="SAM" id="Phobius"/>
    </source>
</evidence>
<evidence type="ECO:0000256" key="1">
    <source>
        <dbReference type="SAM" id="MobiDB-lite"/>
    </source>
</evidence>
<keyword evidence="2" id="KW-0812">Transmembrane</keyword>
<accession>A0AAQ3JKX1</accession>
<dbReference type="AlphaFoldDB" id="A0AAQ3JKX1"/>
<dbReference type="EMBL" id="CP136890">
    <property type="protein sequence ID" value="WOK91699.1"/>
    <property type="molecule type" value="Genomic_DNA"/>
</dbReference>
<feature type="transmembrane region" description="Helical" evidence="2">
    <location>
        <begin position="368"/>
        <end position="385"/>
    </location>
</feature>
<proteinExistence type="predicted"/>
<dbReference type="Proteomes" id="UP001327560">
    <property type="component" value="Chromosome 1"/>
</dbReference>
<evidence type="ECO:0000313" key="3">
    <source>
        <dbReference type="EMBL" id="WOK91699.1"/>
    </source>
</evidence>
<gene>
    <name evidence="3" type="ORF">Cni_G00390</name>
</gene>
<protein>
    <submittedName>
        <fullName evidence="3">Uncharacterized protein</fullName>
    </submittedName>
</protein>
<evidence type="ECO:0000313" key="4">
    <source>
        <dbReference type="Proteomes" id="UP001327560"/>
    </source>
</evidence>
<keyword evidence="2" id="KW-0472">Membrane</keyword>
<reference evidence="3 4" key="1">
    <citation type="submission" date="2023-10" db="EMBL/GenBank/DDBJ databases">
        <title>Chromosome-scale genome assembly provides insights into flower coloration mechanisms of Canna indica.</title>
        <authorList>
            <person name="Li C."/>
        </authorList>
    </citation>
    <scope>NUCLEOTIDE SEQUENCE [LARGE SCALE GENOMIC DNA]</scope>
    <source>
        <tissue evidence="3">Flower</tissue>
    </source>
</reference>
<feature type="compositionally biased region" description="Basic residues" evidence="1">
    <location>
        <begin position="145"/>
        <end position="157"/>
    </location>
</feature>
<feature type="region of interest" description="Disordered" evidence="1">
    <location>
        <begin position="145"/>
        <end position="175"/>
    </location>
</feature>
<keyword evidence="4" id="KW-1185">Reference proteome</keyword>
<name>A0AAQ3JKX1_9LILI</name>
<feature type="compositionally biased region" description="Basic and acidic residues" evidence="1">
    <location>
        <begin position="159"/>
        <end position="173"/>
    </location>
</feature>
<organism evidence="3 4">
    <name type="scientific">Canna indica</name>
    <name type="common">Indian-shot</name>
    <dbReference type="NCBI Taxonomy" id="4628"/>
    <lineage>
        <taxon>Eukaryota</taxon>
        <taxon>Viridiplantae</taxon>
        <taxon>Streptophyta</taxon>
        <taxon>Embryophyta</taxon>
        <taxon>Tracheophyta</taxon>
        <taxon>Spermatophyta</taxon>
        <taxon>Magnoliopsida</taxon>
        <taxon>Liliopsida</taxon>
        <taxon>Zingiberales</taxon>
        <taxon>Cannaceae</taxon>
        <taxon>Canna</taxon>
    </lineage>
</organism>
<sequence length="401" mass="47319">MNIDGFSQNCFSWFHSSNWWALVYHLNETLKTLAPPPHRESLTSVLSFRPSVESSLNSFVSVRVHRQKRQTILRRREFDAHRLLLQLLQRFLSHCFKASTRILKAKFHLHDLVDPHHLPPPPFHSPPHPLPCHYLRHRQQLLFHRLGRRSSRRRPTARTRPDLEPQRKLEYHQRPHLGPHRLLLRRERPRTMPDRRLRRPLRMQDVGHPTDHHGRVLAQPAPKQRLLRHLPRRRLQRAHGLRPGLGELPEDTVQCQHHGAVPAGAEGTGRLQRPVRRVQNRRVLLHRCWQLWADELLHAVQEQLPGCLHLPDGRCDVDLHLPQRHQLQCRLLRLGLRQGVSVLVGWIRHWVRADRREAGHSRGLVCRSLLLLDLCYCAAGFIILGDRRKTRKMDHELFDVK</sequence>